<dbReference type="PANTHER" id="PTHR30455:SF2">
    <property type="entry name" value="TRANSCRIPTIONAL REPRESSOR NRDR"/>
    <property type="match status" value="1"/>
</dbReference>
<evidence type="ECO:0000256" key="3">
    <source>
        <dbReference type="ARBA" id="ARBA00022771"/>
    </source>
</evidence>
<accession>A0A809QWH5</accession>
<keyword evidence="4 8" id="KW-0067">ATP-binding</keyword>
<dbReference type="InterPro" id="IPR003796">
    <property type="entry name" value="RNR_NrdR-like"/>
</dbReference>
<dbReference type="Pfam" id="PF22811">
    <property type="entry name" value="Zn_ribbon_NrdR"/>
    <property type="match status" value="1"/>
</dbReference>
<organism evidence="10 11">
    <name type="scientific">Candidatus Desulfobacillus denitrificans</name>
    <dbReference type="NCBI Taxonomy" id="2608985"/>
    <lineage>
        <taxon>Bacteria</taxon>
        <taxon>Pseudomonadati</taxon>
        <taxon>Pseudomonadota</taxon>
        <taxon>Betaproteobacteria</taxon>
        <taxon>Candidatus Desulfobacillus</taxon>
    </lineage>
</organism>
<dbReference type="GO" id="GO:0045892">
    <property type="term" value="P:negative regulation of DNA-templated transcription"/>
    <property type="evidence" value="ECO:0007669"/>
    <property type="project" value="UniProtKB-UniRule"/>
</dbReference>
<dbReference type="Pfam" id="PF03477">
    <property type="entry name" value="ATP-cone"/>
    <property type="match status" value="1"/>
</dbReference>
<dbReference type="AlphaFoldDB" id="A0A809QWH5"/>
<dbReference type="PROSITE" id="PS51161">
    <property type="entry name" value="ATP_CONE"/>
    <property type="match status" value="1"/>
</dbReference>
<evidence type="ECO:0000256" key="4">
    <source>
        <dbReference type="ARBA" id="ARBA00022840"/>
    </source>
</evidence>
<evidence type="ECO:0000259" key="9">
    <source>
        <dbReference type="PROSITE" id="PS51161"/>
    </source>
</evidence>
<dbReference type="KEGG" id="ddz:DSYM_04580"/>
<gene>
    <name evidence="8" type="primary">nrdR</name>
    <name evidence="10" type="ORF">DSYM_04580</name>
</gene>
<dbReference type="NCBIfam" id="TIGR00244">
    <property type="entry name" value="transcriptional regulator NrdR"/>
    <property type="match status" value="1"/>
</dbReference>
<keyword evidence="5 8" id="KW-0805">Transcription regulation</keyword>
<reference evidence="10" key="1">
    <citation type="journal article" name="DNA Res.">
        <title>The physiological potential of anammox bacteria as revealed by their core genome structure.</title>
        <authorList>
            <person name="Okubo T."/>
            <person name="Toyoda A."/>
            <person name="Fukuhara K."/>
            <person name="Uchiyama I."/>
            <person name="Harigaya Y."/>
            <person name="Kuroiwa M."/>
            <person name="Suzuki T."/>
            <person name="Murakami Y."/>
            <person name="Suwa Y."/>
            <person name="Takami H."/>
        </authorList>
    </citation>
    <scope>NUCLEOTIDE SEQUENCE</scope>
    <source>
        <strain evidence="10">317325-3</strain>
    </source>
</reference>
<comment type="similarity">
    <text evidence="8">Belongs to the NrdR family.</text>
</comment>
<feature type="domain" description="ATP-cone" evidence="9">
    <location>
        <begin position="61"/>
        <end position="151"/>
    </location>
</feature>
<keyword evidence="2 8" id="KW-0547">Nucleotide-binding</keyword>
<dbReference type="GO" id="GO:0005524">
    <property type="term" value="F:ATP binding"/>
    <property type="evidence" value="ECO:0007669"/>
    <property type="project" value="UniProtKB-UniRule"/>
</dbReference>
<evidence type="ECO:0000256" key="5">
    <source>
        <dbReference type="ARBA" id="ARBA00023015"/>
    </source>
</evidence>
<keyword evidence="7 8" id="KW-0804">Transcription</keyword>
<evidence type="ECO:0000313" key="10">
    <source>
        <dbReference type="EMBL" id="BBO19759.1"/>
    </source>
</evidence>
<keyword evidence="8" id="KW-0862">Zinc</keyword>
<dbReference type="EMBL" id="AP021857">
    <property type="protein sequence ID" value="BBO19759.1"/>
    <property type="molecule type" value="Genomic_DNA"/>
</dbReference>
<evidence type="ECO:0000313" key="11">
    <source>
        <dbReference type="Proteomes" id="UP000662914"/>
    </source>
</evidence>
<evidence type="ECO:0000256" key="7">
    <source>
        <dbReference type="ARBA" id="ARBA00023163"/>
    </source>
</evidence>
<evidence type="ECO:0000256" key="6">
    <source>
        <dbReference type="ARBA" id="ARBA00023125"/>
    </source>
</evidence>
<evidence type="ECO:0000256" key="1">
    <source>
        <dbReference type="ARBA" id="ARBA00022491"/>
    </source>
</evidence>
<keyword evidence="1 8" id="KW-0678">Repressor</keyword>
<dbReference type="InterPro" id="IPR005144">
    <property type="entry name" value="ATP-cone_dom"/>
</dbReference>
<keyword evidence="8" id="KW-0479">Metal-binding</keyword>
<feature type="zinc finger region" evidence="8">
    <location>
        <begin position="15"/>
        <end position="46"/>
    </location>
</feature>
<dbReference type="PANTHER" id="PTHR30455">
    <property type="entry name" value="TRANSCRIPTIONAL REPRESSOR NRDR"/>
    <property type="match status" value="1"/>
</dbReference>
<protein>
    <recommendedName>
        <fullName evidence="8">Transcriptional repressor NrdR</fullName>
    </recommendedName>
</protein>
<dbReference type="InterPro" id="IPR055173">
    <property type="entry name" value="NrdR-like_N"/>
</dbReference>
<name>A0A809QWH5_9PROT</name>
<evidence type="ECO:0000256" key="8">
    <source>
        <dbReference type="HAMAP-Rule" id="MF_00440"/>
    </source>
</evidence>
<sequence length="170" mass="19947">MGTPWLAPQGPAMKCPFCSEENTQVIDTRENEEGDTVRRRRRCLACDKRFTTYERVELRMPLIVKKNGSRADYDRDKLLASLMLALRKRPVTTESIDAAIERIEERLLATGEREVPTEKVGELVMRELRRLDKIAYVRFASVYRNFEDVEEFREAIREVKKPRTPRRAKT</sequence>
<dbReference type="HAMAP" id="MF_00440">
    <property type="entry name" value="NrdR"/>
    <property type="match status" value="1"/>
</dbReference>
<evidence type="ECO:0000256" key="2">
    <source>
        <dbReference type="ARBA" id="ARBA00022741"/>
    </source>
</evidence>
<proteinExistence type="inferred from homology"/>
<dbReference type="GO" id="GO:0003677">
    <property type="term" value="F:DNA binding"/>
    <property type="evidence" value="ECO:0007669"/>
    <property type="project" value="UniProtKB-KW"/>
</dbReference>
<comment type="cofactor">
    <cofactor evidence="8">
        <name>Zn(2+)</name>
        <dbReference type="ChEBI" id="CHEBI:29105"/>
    </cofactor>
    <text evidence="8">Binds 1 zinc ion.</text>
</comment>
<dbReference type="Proteomes" id="UP000662914">
    <property type="component" value="Chromosome"/>
</dbReference>
<comment type="function">
    <text evidence="8">Negatively regulates transcription of bacterial ribonucleotide reductase nrd genes and operons by binding to NrdR-boxes.</text>
</comment>
<dbReference type="GO" id="GO:0008270">
    <property type="term" value="F:zinc ion binding"/>
    <property type="evidence" value="ECO:0007669"/>
    <property type="project" value="UniProtKB-UniRule"/>
</dbReference>
<keyword evidence="6 8" id="KW-0238">DNA-binding</keyword>
<keyword evidence="3 8" id="KW-0863">Zinc-finger</keyword>